<evidence type="ECO:0000313" key="3">
    <source>
        <dbReference type="WBParaSite" id="ASIM_0001035001-mRNA-1"/>
    </source>
</evidence>
<protein>
    <submittedName>
        <fullName evidence="3">Mediator of RNA polymerase II transcription subunit 13</fullName>
    </submittedName>
</protein>
<gene>
    <name evidence="1" type="ORF">ASIM_LOCUS10081</name>
</gene>
<accession>A0A0M3JRI7</accession>
<dbReference type="AlphaFoldDB" id="A0A0M3JRI7"/>
<proteinExistence type="predicted"/>
<organism evidence="3">
    <name type="scientific">Anisakis simplex</name>
    <name type="common">Herring worm</name>
    <dbReference type="NCBI Taxonomy" id="6269"/>
    <lineage>
        <taxon>Eukaryota</taxon>
        <taxon>Metazoa</taxon>
        <taxon>Ecdysozoa</taxon>
        <taxon>Nematoda</taxon>
        <taxon>Chromadorea</taxon>
        <taxon>Rhabditida</taxon>
        <taxon>Spirurina</taxon>
        <taxon>Ascaridomorpha</taxon>
        <taxon>Ascaridoidea</taxon>
        <taxon>Anisakidae</taxon>
        <taxon>Anisakis</taxon>
        <taxon>Anisakis simplex complex</taxon>
    </lineage>
</organism>
<reference evidence="1 2" key="2">
    <citation type="submission" date="2018-11" db="EMBL/GenBank/DDBJ databases">
        <authorList>
            <consortium name="Pathogen Informatics"/>
        </authorList>
    </citation>
    <scope>NUCLEOTIDE SEQUENCE [LARGE SCALE GENOMIC DNA]</scope>
</reference>
<dbReference type="PANTHER" id="PTHR38696:SF1">
    <property type="entry name" value="MEDIATOR OF RNA POLYMERASE II TRANSCRIPTION SUBUNIT 13"/>
    <property type="match status" value="1"/>
</dbReference>
<reference evidence="3" key="1">
    <citation type="submission" date="2017-02" db="UniProtKB">
        <authorList>
            <consortium name="WormBaseParasite"/>
        </authorList>
    </citation>
    <scope>IDENTIFICATION</scope>
</reference>
<dbReference type="EMBL" id="UYRR01030983">
    <property type="protein sequence ID" value="VDK42311.1"/>
    <property type="molecule type" value="Genomic_DNA"/>
</dbReference>
<dbReference type="WBParaSite" id="ASIM_0001035001-mRNA-1">
    <property type="protein sequence ID" value="ASIM_0001035001-mRNA-1"/>
    <property type="gene ID" value="ASIM_0001035001"/>
</dbReference>
<sequence>MGQQVSSFPKRPKDFTYFCLTFHVTDSIVLVDASEEVISMVRSVVSQLSAAGIQSESQGPCGAYKFKLRGMPFVTSSREISVQTKLMLCELLKVLRENGWELTLSSDLSRRRDLSTLFFQKIPNNGYEYAFRGCHIMCLSLSSMDRLQLVNAPVEANNILIECVDTLHQRDHSGQNYFEVQMKGYLWEALTAEGGFQARSLLLNTFSRFHELRYRFYGTANIKGTADCIFFISDRDDVGQREYCMLSLNASDRLRLVCAPNEVVDLVGECLQRYWVKGIQHAKVKGGDPLHFEYKLGGFPWNSMGTEAVESRLLITIILQQLVTIGWAVVTAIDLSRRATDKAVFLLRRCAASTIPHFAICPAETDKLRVINANKEMIEVVGNVLRSCWTLGIQREEYYGNSFEYKLVGYPWSSTVSSLTGDHQYELCRMMMISLIDELGRHGWRVICSADVSSKYIKSNNSSEEHPLDVHSWFIAYTADISAPQSQSTSAIPQQFPTAPLVAVDALPPSYDEAVSNTAKSSSSSPAKQ</sequence>
<dbReference type="OrthoDB" id="5857413at2759"/>
<dbReference type="PANTHER" id="PTHR38696">
    <property type="entry name" value="MEDIATOR OF RNA POLYMERASE II TRANSCRIPTION SUBUNIT 13"/>
    <property type="match status" value="1"/>
</dbReference>
<keyword evidence="2" id="KW-1185">Reference proteome</keyword>
<evidence type="ECO:0000313" key="1">
    <source>
        <dbReference type="EMBL" id="VDK42311.1"/>
    </source>
</evidence>
<evidence type="ECO:0000313" key="2">
    <source>
        <dbReference type="Proteomes" id="UP000267096"/>
    </source>
</evidence>
<dbReference type="Proteomes" id="UP000267096">
    <property type="component" value="Unassembled WGS sequence"/>
</dbReference>
<name>A0A0M3JRI7_ANISI</name>